<dbReference type="Proteomes" id="UP000053246">
    <property type="component" value="Unassembled WGS sequence"/>
</dbReference>
<evidence type="ECO:0008006" key="6">
    <source>
        <dbReference type="Google" id="ProtNLM"/>
    </source>
</evidence>
<dbReference type="Gene3D" id="3.90.550.10">
    <property type="entry name" value="Spore Coat Polysaccharide Biosynthesis Protein SpsA, Chain A"/>
    <property type="match status" value="1"/>
</dbReference>
<keyword evidence="1" id="KW-0808">Transferase</keyword>
<dbReference type="SUPFAM" id="SSF53448">
    <property type="entry name" value="Nucleotide-diphospho-sugar transferases"/>
    <property type="match status" value="1"/>
</dbReference>
<dbReference type="Pfam" id="PF00535">
    <property type="entry name" value="Glycos_transf_2"/>
    <property type="match status" value="1"/>
</dbReference>
<comment type="caution">
    <text evidence="4">The sequence shown here is derived from an EMBL/GenBank/DDBJ whole genome shotgun (WGS) entry which is preliminary data.</text>
</comment>
<gene>
    <name evidence="4" type="ORF">ADL17_24035</name>
</gene>
<dbReference type="PANTHER" id="PTHR43685">
    <property type="entry name" value="GLYCOSYLTRANSFERASE"/>
    <property type="match status" value="1"/>
</dbReference>
<accession>A0A9X0LDF6</accession>
<sequence>MSPQTGRRPIRCPQESAVPKCSVVISTYNRRELLRRTLDSLTRQTLPRTDFEVLVCDDGSSDGTGDMVVGYADRIDVHHLYQEDLGARVSAARNMGITAARGEVCVFLDDGVVAAPDCLRAHVEAHEAADGPLALIGYVWAYTPHHDVSAEDAARMEQILDRSDADELIAWLRADGRLPDFREEYYAKYGDDFGTEPAPWSIFWTCNVSAPTEMIREVGMFDQGFRGWGGEDCDLGYRLHRAGAYVALSRAAAAVHMPHPGASKSEEAYNYAYMADKYDTPITRLLHRYTSLEVNPFNINDVIKAEGLPSCAEYEAQAAAR</sequence>
<dbReference type="EMBL" id="LMWI01000002">
    <property type="protein sequence ID" value="KUJ46044.1"/>
    <property type="molecule type" value="Genomic_DNA"/>
</dbReference>
<dbReference type="PANTHER" id="PTHR43685:SF3">
    <property type="entry name" value="SLR2126 PROTEIN"/>
    <property type="match status" value="1"/>
</dbReference>
<dbReference type="InterPro" id="IPR029044">
    <property type="entry name" value="Nucleotide-diphossugar_trans"/>
</dbReference>
<organism evidence="4 5">
    <name type="scientific">Micromonospora maris</name>
    <dbReference type="NCBI Taxonomy" id="1003110"/>
    <lineage>
        <taxon>Bacteria</taxon>
        <taxon>Bacillati</taxon>
        <taxon>Actinomycetota</taxon>
        <taxon>Actinomycetes</taxon>
        <taxon>Micromonosporales</taxon>
        <taxon>Micromonosporaceae</taxon>
        <taxon>Micromonospora</taxon>
    </lineage>
</organism>
<evidence type="ECO:0000313" key="5">
    <source>
        <dbReference type="Proteomes" id="UP000053246"/>
    </source>
</evidence>
<proteinExistence type="predicted"/>
<evidence type="ECO:0000259" key="2">
    <source>
        <dbReference type="Pfam" id="PF00535"/>
    </source>
</evidence>
<dbReference type="InterPro" id="IPR050834">
    <property type="entry name" value="Glycosyltransf_2"/>
</dbReference>
<feature type="domain" description="Galactosyltransferase C-terminal" evidence="3">
    <location>
        <begin position="198"/>
        <end position="249"/>
    </location>
</feature>
<feature type="domain" description="Glycosyltransferase 2-like" evidence="2">
    <location>
        <begin position="22"/>
        <end position="128"/>
    </location>
</feature>
<dbReference type="AlphaFoldDB" id="A0A9X0LDF6"/>
<evidence type="ECO:0000313" key="4">
    <source>
        <dbReference type="EMBL" id="KUJ46044.1"/>
    </source>
</evidence>
<reference evidence="4 5" key="1">
    <citation type="submission" date="2015-10" db="EMBL/GenBank/DDBJ databases">
        <authorList>
            <person name="Ju K.-S."/>
            <person name="Doroghazi J.R."/>
            <person name="Metcalf W.W."/>
        </authorList>
    </citation>
    <scope>NUCLEOTIDE SEQUENCE [LARGE SCALE GENOMIC DNA]</scope>
    <source>
        <strain evidence="4 5">NRRL B-24793</strain>
    </source>
</reference>
<dbReference type="InterPro" id="IPR001173">
    <property type="entry name" value="Glyco_trans_2-like"/>
</dbReference>
<name>A0A9X0LDF6_9ACTN</name>
<protein>
    <recommendedName>
        <fullName evidence="6">Glycosyltransferase</fullName>
    </recommendedName>
</protein>
<dbReference type="InterPro" id="IPR027791">
    <property type="entry name" value="Galactosyl_T_C"/>
</dbReference>
<evidence type="ECO:0000256" key="1">
    <source>
        <dbReference type="ARBA" id="ARBA00022679"/>
    </source>
</evidence>
<evidence type="ECO:0000259" key="3">
    <source>
        <dbReference type="Pfam" id="PF02709"/>
    </source>
</evidence>
<keyword evidence="5" id="KW-1185">Reference proteome</keyword>
<dbReference type="Pfam" id="PF02709">
    <property type="entry name" value="Glyco_transf_7C"/>
    <property type="match status" value="1"/>
</dbReference>
<dbReference type="GO" id="GO:0016740">
    <property type="term" value="F:transferase activity"/>
    <property type="evidence" value="ECO:0007669"/>
    <property type="project" value="UniProtKB-KW"/>
</dbReference>